<gene>
    <name evidence="1" type="ORF">A9Q84_10430</name>
</gene>
<reference evidence="2" key="1">
    <citation type="journal article" date="2017" name="Proc. Natl. Acad. Sci. U.S.A.">
        <title>Simulation of Deepwater Horizon oil plume reveals substrate specialization within a complex community of hydrocarbon-degraders.</title>
        <authorList>
            <person name="Hu P."/>
            <person name="Dubinsky E.A."/>
            <person name="Probst A.J."/>
            <person name="Wang J."/>
            <person name="Sieber C.M.K."/>
            <person name="Tom L.M."/>
            <person name="Gardinali P."/>
            <person name="Banfield J.F."/>
            <person name="Atlas R.M."/>
            <person name="Andersen G.L."/>
        </authorList>
    </citation>
    <scope>NUCLEOTIDE SEQUENCE [LARGE SCALE GENOMIC DNA]</scope>
</reference>
<protein>
    <recommendedName>
        <fullName evidence="3">HEAT repeat domain-containing protein</fullName>
    </recommendedName>
</protein>
<dbReference type="Proteomes" id="UP000196531">
    <property type="component" value="Unassembled WGS sequence"/>
</dbReference>
<evidence type="ECO:0008006" key="3">
    <source>
        <dbReference type="Google" id="ProtNLM"/>
    </source>
</evidence>
<proteinExistence type="predicted"/>
<evidence type="ECO:0000313" key="2">
    <source>
        <dbReference type="Proteomes" id="UP000196531"/>
    </source>
</evidence>
<sequence>MKKLFVFTIVGLTALFLSSQFFESSSKSEDLSVSSITSDKTQTKTLRSVASVELGQKLKQLDDLENCLDSRKCGFSNSDSREYDLEVGRAIKVELEKLYEYISDEEIEDEWVSELGRRYIQFEDGHIKEAALMLLSTQAPSDKNLEVVLSEVISFHSAPLVELGLLELTKYKTPVWNRRIDESFMKNLNSGSLVVRQLLAKKISQFLTNDNRAMYKEFAATTNDSKVKRYIEAALSK</sequence>
<comment type="caution">
    <text evidence="1">The sequence shown here is derived from an EMBL/GenBank/DDBJ whole genome shotgun (WGS) entry which is preliminary data.</text>
</comment>
<evidence type="ECO:0000313" key="1">
    <source>
        <dbReference type="EMBL" id="OUR96748.1"/>
    </source>
</evidence>
<dbReference type="AlphaFoldDB" id="A0A1Y5F768"/>
<accession>A0A1Y5F768</accession>
<name>A0A1Y5F768_9BACT</name>
<organism evidence="1 2">
    <name type="scientific">Halobacteriovorax marinus</name>
    <dbReference type="NCBI Taxonomy" id="97084"/>
    <lineage>
        <taxon>Bacteria</taxon>
        <taxon>Pseudomonadati</taxon>
        <taxon>Bdellovibrionota</taxon>
        <taxon>Bacteriovoracia</taxon>
        <taxon>Bacteriovoracales</taxon>
        <taxon>Halobacteriovoraceae</taxon>
        <taxon>Halobacteriovorax</taxon>
    </lineage>
</organism>
<dbReference type="EMBL" id="MAAO01000006">
    <property type="protein sequence ID" value="OUR96748.1"/>
    <property type="molecule type" value="Genomic_DNA"/>
</dbReference>